<evidence type="ECO:0000313" key="2">
    <source>
        <dbReference type="Proteomes" id="UP000275356"/>
    </source>
</evidence>
<dbReference type="PANTHER" id="PTHR31891">
    <property type="entry name" value="FORMAMIDASE C869.04-RELATED"/>
    <property type="match status" value="1"/>
</dbReference>
<dbReference type="Gene3D" id="3.10.28.20">
    <property type="entry name" value="Acetamidase/Formamidase-like domains"/>
    <property type="match status" value="1"/>
</dbReference>
<sequence>MRNHHLEPGPETCHGSFSRDLAPVLTIDPGDTISFGTLDGDWLVESLPGPPPRHGAAVAWRRPGLDDGHALIGPVAVAGARPGSTVRVRFLEIVPASWGWSRVGGRPVEHDRRLGIDGGEAHYLRWDLDPVTGLATSNEGHRVRMRPFLGVVGVAPEESGRLSTHPPRRTGGNIDFKDLVVGTDLYLPVAVDDALVSFGDGHAVQGDGESGATAVECPMERVRVQVDLIAGLALDGPRARTHEGWVTFGFAPSLDDAAFDALSEMGDLLAERLGCGRKEAMNLAGQVVDLRVTQIVNGVKGVHAVVSHDALAMLAGR</sequence>
<dbReference type="Gene3D" id="2.60.120.580">
    <property type="entry name" value="Acetamidase/Formamidase-like domains"/>
    <property type="match status" value="2"/>
</dbReference>
<dbReference type="OrthoDB" id="9785236at2"/>
<keyword evidence="2" id="KW-1185">Reference proteome</keyword>
<proteinExistence type="predicted"/>
<evidence type="ECO:0000313" key="1">
    <source>
        <dbReference type="EMBL" id="ROR96229.1"/>
    </source>
</evidence>
<dbReference type="InterPro" id="IPR004304">
    <property type="entry name" value="FmdA_AmdA"/>
</dbReference>
<dbReference type="SUPFAM" id="SSF141130">
    <property type="entry name" value="Acetamidase/Formamidase-like"/>
    <property type="match status" value="1"/>
</dbReference>
<dbReference type="Pfam" id="PF03069">
    <property type="entry name" value="FmdA_AmdA"/>
    <property type="match status" value="2"/>
</dbReference>
<name>A0A3N2D8X2_9MICO</name>
<comment type="caution">
    <text evidence="1">The sequence shown here is derived from an EMBL/GenBank/DDBJ whole genome shotgun (WGS) entry which is preliminary data.</text>
</comment>
<reference evidence="1 2" key="1">
    <citation type="submission" date="2018-11" db="EMBL/GenBank/DDBJ databases">
        <title>Sequencing the genomes of 1000 actinobacteria strains.</title>
        <authorList>
            <person name="Klenk H.-P."/>
        </authorList>
    </citation>
    <scope>NUCLEOTIDE SEQUENCE [LARGE SCALE GENOMIC DNA]</scope>
    <source>
        <strain evidence="1 2">DSM 13521</strain>
    </source>
</reference>
<dbReference type="AlphaFoldDB" id="A0A3N2D8X2"/>
<organism evidence="1 2">
    <name type="scientific">Salana multivorans</name>
    <dbReference type="NCBI Taxonomy" id="120377"/>
    <lineage>
        <taxon>Bacteria</taxon>
        <taxon>Bacillati</taxon>
        <taxon>Actinomycetota</taxon>
        <taxon>Actinomycetes</taxon>
        <taxon>Micrococcales</taxon>
        <taxon>Beutenbergiaceae</taxon>
        <taxon>Salana</taxon>
    </lineage>
</organism>
<dbReference type="PANTHER" id="PTHR31891:SF1">
    <property type="entry name" value="FORMAMIDASE C869.04-RELATED"/>
    <property type="match status" value="1"/>
</dbReference>
<protein>
    <submittedName>
        <fullName evidence="1">Acetamidase/formamidase</fullName>
    </submittedName>
</protein>
<dbReference type="EMBL" id="RKHQ01000001">
    <property type="protein sequence ID" value="ROR96229.1"/>
    <property type="molecule type" value="Genomic_DNA"/>
</dbReference>
<dbReference type="GO" id="GO:0016811">
    <property type="term" value="F:hydrolase activity, acting on carbon-nitrogen (but not peptide) bonds, in linear amides"/>
    <property type="evidence" value="ECO:0007669"/>
    <property type="project" value="InterPro"/>
</dbReference>
<dbReference type="RefSeq" id="WP_123738441.1">
    <property type="nucleotide sequence ID" value="NZ_RKHQ01000001.1"/>
</dbReference>
<dbReference type="Proteomes" id="UP000275356">
    <property type="component" value="Unassembled WGS sequence"/>
</dbReference>
<gene>
    <name evidence="1" type="ORF">EDD28_0808</name>
</gene>
<accession>A0A3N2D8X2</accession>